<organism evidence="1">
    <name type="scientific">bioreactor metagenome</name>
    <dbReference type="NCBI Taxonomy" id="1076179"/>
    <lineage>
        <taxon>unclassified sequences</taxon>
        <taxon>metagenomes</taxon>
        <taxon>ecological metagenomes</taxon>
    </lineage>
</organism>
<dbReference type="EMBL" id="VSSQ01010760">
    <property type="protein sequence ID" value="MPM45152.1"/>
    <property type="molecule type" value="Genomic_DNA"/>
</dbReference>
<accession>A0A644ZWD6</accession>
<gene>
    <name evidence="1" type="ORF">SDC9_91838</name>
</gene>
<name>A0A644ZWD6_9ZZZZ</name>
<sequence>MALLIHRGSQAEQPFIAGALGKHGMELYVEGNELAQVDVLLLTPDKLKFVEFLQLLIGGIPGRSMC</sequence>
<proteinExistence type="predicted"/>
<dbReference type="AlphaFoldDB" id="A0A644ZWD6"/>
<protein>
    <submittedName>
        <fullName evidence="1">Uncharacterized protein</fullName>
    </submittedName>
</protein>
<comment type="caution">
    <text evidence="1">The sequence shown here is derived from an EMBL/GenBank/DDBJ whole genome shotgun (WGS) entry which is preliminary data.</text>
</comment>
<reference evidence="1" key="1">
    <citation type="submission" date="2019-08" db="EMBL/GenBank/DDBJ databases">
        <authorList>
            <person name="Kucharzyk K."/>
            <person name="Murdoch R.W."/>
            <person name="Higgins S."/>
            <person name="Loffler F."/>
        </authorList>
    </citation>
    <scope>NUCLEOTIDE SEQUENCE</scope>
</reference>
<evidence type="ECO:0000313" key="1">
    <source>
        <dbReference type="EMBL" id="MPM45152.1"/>
    </source>
</evidence>